<reference evidence="1" key="2">
    <citation type="journal article" date="2022" name="New Phytol.">
        <title>Evolutionary transition to the ectomycorrhizal habit in the genomes of a hyperdiverse lineage of mushroom-forming fungi.</title>
        <authorList>
            <person name="Looney B."/>
            <person name="Miyauchi S."/>
            <person name="Morin E."/>
            <person name="Drula E."/>
            <person name="Courty P.E."/>
            <person name="Kohler A."/>
            <person name="Kuo A."/>
            <person name="LaButti K."/>
            <person name="Pangilinan J."/>
            <person name="Lipzen A."/>
            <person name="Riley R."/>
            <person name="Andreopoulos W."/>
            <person name="He G."/>
            <person name="Johnson J."/>
            <person name="Nolan M."/>
            <person name="Tritt A."/>
            <person name="Barry K.W."/>
            <person name="Grigoriev I.V."/>
            <person name="Nagy L.G."/>
            <person name="Hibbett D."/>
            <person name="Henrissat B."/>
            <person name="Matheny P.B."/>
            <person name="Labbe J."/>
            <person name="Martin F.M."/>
        </authorList>
    </citation>
    <scope>NUCLEOTIDE SEQUENCE</scope>
    <source>
        <strain evidence="1">FP105234-sp</strain>
    </source>
</reference>
<evidence type="ECO:0000313" key="1">
    <source>
        <dbReference type="EMBL" id="KAI0042336.1"/>
    </source>
</evidence>
<sequence>MAFITETTDTCWNCNENPADLQRCPCCRIALYCDTACKHSAWEKHKRVCIAVAMPSGLPAAAVSAVRLTGGYQRPFSPEELDVPPEHEIWGEDAHVSPVSQLVGVPIKIWREAPELSLNDKRIPGMDNQSVKELMIQPENGDAAKRWNKNIGPVIIARANQEPLTIIVQEMIWVFCRSIIENFHDLEQPPWGRYNRAAFDKFCKGYIERAILGGRLEEFEGLEFPL</sequence>
<gene>
    <name evidence="1" type="ORF">FA95DRAFT_1610278</name>
</gene>
<comment type="caution">
    <text evidence="1">The sequence shown here is derived from an EMBL/GenBank/DDBJ whole genome shotgun (WGS) entry which is preliminary data.</text>
</comment>
<keyword evidence="2" id="KW-1185">Reference proteome</keyword>
<proteinExistence type="predicted"/>
<organism evidence="1 2">
    <name type="scientific">Auriscalpium vulgare</name>
    <dbReference type="NCBI Taxonomy" id="40419"/>
    <lineage>
        <taxon>Eukaryota</taxon>
        <taxon>Fungi</taxon>
        <taxon>Dikarya</taxon>
        <taxon>Basidiomycota</taxon>
        <taxon>Agaricomycotina</taxon>
        <taxon>Agaricomycetes</taxon>
        <taxon>Russulales</taxon>
        <taxon>Auriscalpiaceae</taxon>
        <taxon>Auriscalpium</taxon>
    </lineage>
</organism>
<dbReference type="EMBL" id="MU276071">
    <property type="protein sequence ID" value="KAI0042336.1"/>
    <property type="molecule type" value="Genomic_DNA"/>
</dbReference>
<accession>A0ACB8RF75</accession>
<name>A0ACB8RF75_9AGAM</name>
<reference evidence="1" key="1">
    <citation type="submission" date="2021-02" db="EMBL/GenBank/DDBJ databases">
        <authorList>
            <consortium name="DOE Joint Genome Institute"/>
            <person name="Ahrendt S."/>
            <person name="Looney B.P."/>
            <person name="Miyauchi S."/>
            <person name="Morin E."/>
            <person name="Drula E."/>
            <person name="Courty P.E."/>
            <person name="Chicoki N."/>
            <person name="Fauchery L."/>
            <person name="Kohler A."/>
            <person name="Kuo A."/>
            <person name="Labutti K."/>
            <person name="Pangilinan J."/>
            <person name="Lipzen A."/>
            <person name="Riley R."/>
            <person name="Andreopoulos W."/>
            <person name="He G."/>
            <person name="Johnson J."/>
            <person name="Barry K.W."/>
            <person name="Grigoriev I.V."/>
            <person name="Nagy L."/>
            <person name="Hibbett D."/>
            <person name="Henrissat B."/>
            <person name="Matheny P.B."/>
            <person name="Labbe J."/>
            <person name="Martin F."/>
        </authorList>
    </citation>
    <scope>NUCLEOTIDE SEQUENCE</scope>
    <source>
        <strain evidence="1">FP105234-sp</strain>
    </source>
</reference>
<dbReference type="Proteomes" id="UP000814033">
    <property type="component" value="Unassembled WGS sequence"/>
</dbReference>
<evidence type="ECO:0000313" key="2">
    <source>
        <dbReference type="Proteomes" id="UP000814033"/>
    </source>
</evidence>
<protein>
    <submittedName>
        <fullName evidence="1">Uncharacterized protein</fullName>
    </submittedName>
</protein>